<reference evidence="7 8" key="1">
    <citation type="journal article" date="2016" name="Stand. Genomic Sci.">
        <title>Complete genome sequence of the Antarctic Halorubrum lacusprofundi type strain ACAM 34.</title>
        <authorList>
            <person name="Anderson I.J."/>
            <person name="DasSarma P."/>
            <person name="Lucas S."/>
            <person name="Copeland A."/>
            <person name="Lapidus A."/>
            <person name="Del Rio T.G."/>
            <person name="Tice H."/>
            <person name="Dalin E."/>
            <person name="Bruce D.C."/>
            <person name="Goodwin L."/>
            <person name="Pitluck S."/>
            <person name="Sims D."/>
            <person name="Brettin T.S."/>
            <person name="Detter J.C."/>
            <person name="Han C.S."/>
            <person name="Larimer F."/>
            <person name="Hauser L."/>
            <person name="Land M."/>
            <person name="Ivanova N."/>
            <person name="Richardson P."/>
            <person name="Cavicchioli R."/>
            <person name="DasSarma S."/>
            <person name="Woese C.R."/>
            <person name="Kyrpides N.C."/>
        </authorList>
    </citation>
    <scope>NUCLEOTIDE SEQUENCE [LARGE SCALE GENOMIC DNA]</scope>
    <source>
        <strain evidence="8">ATCC 49239 / DSM 5036 / JCM 8891 / ACAM 34</strain>
    </source>
</reference>
<dbReference type="PANTHER" id="PTHR43820">
    <property type="entry name" value="HIGH-AFFINITY BRANCHED-CHAIN AMINO ACID TRANSPORT ATP-BINDING PROTEIN LIVF"/>
    <property type="match status" value="1"/>
</dbReference>
<dbReference type="PROSITE" id="PS00211">
    <property type="entry name" value="ABC_TRANSPORTER_1"/>
    <property type="match status" value="1"/>
</dbReference>
<dbReference type="AlphaFoldDB" id="B9LW82"/>
<evidence type="ECO:0000256" key="4">
    <source>
        <dbReference type="ARBA" id="ARBA00022840"/>
    </source>
</evidence>
<organism evidence="7 8">
    <name type="scientific">Halorubrum lacusprofundi (strain ATCC 49239 / DSM 5036 / JCM 8891 / ACAM 34)</name>
    <dbReference type="NCBI Taxonomy" id="416348"/>
    <lineage>
        <taxon>Archaea</taxon>
        <taxon>Methanobacteriati</taxon>
        <taxon>Methanobacteriota</taxon>
        <taxon>Stenosarchaea group</taxon>
        <taxon>Halobacteria</taxon>
        <taxon>Halobacteriales</taxon>
        <taxon>Haloferacaceae</taxon>
        <taxon>Halorubrum</taxon>
    </lineage>
</organism>
<dbReference type="InterPro" id="IPR052156">
    <property type="entry name" value="BCAA_Transport_ATP-bd_LivF"/>
</dbReference>
<dbReference type="CDD" id="cd03224">
    <property type="entry name" value="ABC_TM1139_LivF_branched"/>
    <property type="match status" value="1"/>
</dbReference>
<dbReference type="SMART" id="SM00382">
    <property type="entry name" value="AAA"/>
    <property type="match status" value="1"/>
</dbReference>
<proteinExistence type="inferred from homology"/>
<feature type="domain" description="ABC transporter" evidence="6">
    <location>
        <begin position="4"/>
        <end position="236"/>
    </location>
</feature>
<sequence>MSLIELDAVDAGYGENQVLHDLSVTVSEDRVNCIIGPNGSGKSTMLKSIFGMVDVWNGTVTIRGEDVTNDHPREVLERGVVMLPQGGSVFPDMSVKENLRMGAYLIDDEEFLGRQYEEVFDMFPVLEEKRAQRAGDLSGGQQMMVAFGRALMPDPDILLLDEPSAGLAPDLVDDVFEQVEVLKDRGRDMLIIEQNVRRVLEIAEYVYVLDQGRLEYEGETESLRNEEDIMEMYIGERHK</sequence>
<dbReference type="eggNOG" id="arCOG00924">
    <property type="taxonomic scope" value="Archaea"/>
</dbReference>
<dbReference type="PANTHER" id="PTHR43820:SF7">
    <property type="entry name" value="BRANCHED-CHAIN AMINO ACID TRANSPORT ATP-BINDING PROTEIN LIVF-RELATED"/>
    <property type="match status" value="1"/>
</dbReference>
<name>B9LW82_HALLT</name>
<evidence type="ECO:0000256" key="3">
    <source>
        <dbReference type="ARBA" id="ARBA00022741"/>
    </source>
</evidence>
<dbReference type="InterPro" id="IPR003593">
    <property type="entry name" value="AAA+_ATPase"/>
</dbReference>
<dbReference type="InterPro" id="IPR027417">
    <property type="entry name" value="P-loop_NTPase"/>
</dbReference>
<evidence type="ECO:0000256" key="2">
    <source>
        <dbReference type="ARBA" id="ARBA00022448"/>
    </source>
</evidence>
<accession>B9LW82</accession>
<dbReference type="EMBL" id="CP001366">
    <property type="protein sequence ID" value="ACM58472.1"/>
    <property type="molecule type" value="Genomic_DNA"/>
</dbReference>
<keyword evidence="8" id="KW-1185">Reference proteome</keyword>
<dbReference type="GO" id="GO:0016887">
    <property type="term" value="F:ATP hydrolysis activity"/>
    <property type="evidence" value="ECO:0007669"/>
    <property type="project" value="InterPro"/>
</dbReference>
<dbReference type="KEGG" id="hla:Hlac_2917"/>
<keyword evidence="2" id="KW-0813">Transport</keyword>
<dbReference type="Pfam" id="PF00005">
    <property type="entry name" value="ABC_tran"/>
    <property type="match status" value="1"/>
</dbReference>
<dbReference type="GO" id="GO:0015658">
    <property type="term" value="F:branched-chain amino acid transmembrane transporter activity"/>
    <property type="evidence" value="ECO:0007669"/>
    <property type="project" value="TreeGrafter"/>
</dbReference>
<dbReference type="HOGENOM" id="CLU_000604_1_2_2"/>
<dbReference type="GO" id="GO:0015807">
    <property type="term" value="P:L-amino acid transport"/>
    <property type="evidence" value="ECO:0007669"/>
    <property type="project" value="TreeGrafter"/>
</dbReference>
<dbReference type="Gene3D" id="3.40.50.300">
    <property type="entry name" value="P-loop containing nucleotide triphosphate hydrolases"/>
    <property type="match status" value="1"/>
</dbReference>
<dbReference type="RefSeq" id="WP_015911460.1">
    <property type="nucleotide sequence ID" value="NC_012028.1"/>
</dbReference>
<keyword evidence="5" id="KW-0029">Amino-acid transport</keyword>
<evidence type="ECO:0000256" key="5">
    <source>
        <dbReference type="ARBA" id="ARBA00022970"/>
    </source>
</evidence>
<keyword evidence="4" id="KW-0067">ATP-binding</keyword>
<comment type="similarity">
    <text evidence="1">Belongs to the ABC transporter superfamily.</text>
</comment>
<protein>
    <submittedName>
        <fullName evidence="7">ABC transporter related</fullName>
    </submittedName>
</protein>
<evidence type="ECO:0000256" key="1">
    <source>
        <dbReference type="ARBA" id="ARBA00005417"/>
    </source>
</evidence>
<dbReference type="GO" id="GO:0005524">
    <property type="term" value="F:ATP binding"/>
    <property type="evidence" value="ECO:0007669"/>
    <property type="project" value="UniProtKB-KW"/>
</dbReference>
<dbReference type="SUPFAM" id="SSF52540">
    <property type="entry name" value="P-loop containing nucleoside triphosphate hydrolases"/>
    <property type="match status" value="1"/>
</dbReference>
<evidence type="ECO:0000313" key="7">
    <source>
        <dbReference type="EMBL" id="ACM58472.1"/>
    </source>
</evidence>
<dbReference type="InterPro" id="IPR003439">
    <property type="entry name" value="ABC_transporter-like_ATP-bd"/>
</dbReference>
<dbReference type="GeneID" id="7399148"/>
<dbReference type="Proteomes" id="UP000000740">
    <property type="component" value="Chromosome 2"/>
</dbReference>
<gene>
    <name evidence="7" type="ordered locus">Hlac_2917</name>
</gene>
<dbReference type="PROSITE" id="PS50893">
    <property type="entry name" value="ABC_TRANSPORTER_2"/>
    <property type="match status" value="1"/>
</dbReference>
<evidence type="ECO:0000313" key="8">
    <source>
        <dbReference type="Proteomes" id="UP000000740"/>
    </source>
</evidence>
<keyword evidence="3" id="KW-0547">Nucleotide-binding</keyword>
<dbReference type="InterPro" id="IPR017871">
    <property type="entry name" value="ABC_transporter-like_CS"/>
</dbReference>
<evidence type="ECO:0000259" key="6">
    <source>
        <dbReference type="PROSITE" id="PS50893"/>
    </source>
</evidence>